<organism evidence="2 3">
    <name type="scientific">Sphingobacterium spiritivorum</name>
    <name type="common">Flavobacterium spiritivorum</name>
    <dbReference type="NCBI Taxonomy" id="258"/>
    <lineage>
        <taxon>Bacteria</taxon>
        <taxon>Pseudomonadati</taxon>
        <taxon>Bacteroidota</taxon>
        <taxon>Sphingobacteriia</taxon>
        <taxon>Sphingobacteriales</taxon>
        <taxon>Sphingobacteriaceae</taxon>
        <taxon>Sphingobacterium</taxon>
    </lineage>
</organism>
<dbReference type="AlphaFoldDB" id="A0A380BGS6"/>
<dbReference type="PROSITE" id="PS51257">
    <property type="entry name" value="PROKAR_LIPOPROTEIN"/>
    <property type="match status" value="1"/>
</dbReference>
<evidence type="ECO:0000313" key="3">
    <source>
        <dbReference type="Proteomes" id="UP000254893"/>
    </source>
</evidence>
<dbReference type="RefSeq" id="WP_115169140.1">
    <property type="nucleotide sequence ID" value="NZ_UGYW01000002.1"/>
</dbReference>
<dbReference type="SMART" id="SM01324">
    <property type="entry name" value="YARHG"/>
    <property type="match status" value="1"/>
</dbReference>
<name>A0A380BGS6_SPHSI</name>
<evidence type="ECO:0000313" key="2">
    <source>
        <dbReference type="EMBL" id="SUJ01172.1"/>
    </source>
</evidence>
<sequence>MKRVMLIACMGLLVMASCKDKKKDQNNAAASSLSKDSVKMAEEIHKELYGNWVGDFVIDDDVFAQISGDEELLRSLDNLPKINLTIKRITADTVLGQNIVRGNMRPVIGKIEDNGGNISFILDEPGDKKSDGRFEFKVKGDTLIGSWRAFDSSVKVKKRNFKLLKKQFAYNPNLMLPDEMELVDWRNSKEEQITELDGDTTYSYVATLYRAASPVVYKINASKEKLTEAKLKNLKKLDLEIIRNTIFARHGYAFTKVGVRQFFDPVEWYVPISNDVSAQLSSLEKDNIQLLKKFEKYAEDNYDSFGR</sequence>
<proteinExistence type="predicted"/>
<dbReference type="Pfam" id="PF13308">
    <property type="entry name" value="YARHG"/>
    <property type="match status" value="1"/>
</dbReference>
<dbReference type="InterPro" id="IPR025582">
    <property type="entry name" value="YARHG_dom"/>
</dbReference>
<feature type="domain" description="YARHG" evidence="1">
    <location>
        <begin position="217"/>
        <end position="296"/>
    </location>
</feature>
<dbReference type="Gene3D" id="1.20.58.1690">
    <property type="match status" value="1"/>
</dbReference>
<evidence type="ECO:0000259" key="1">
    <source>
        <dbReference type="SMART" id="SM01324"/>
    </source>
</evidence>
<dbReference type="Proteomes" id="UP000254893">
    <property type="component" value="Unassembled WGS sequence"/>
</dbReference>
<reference evidence="2 3" key="1">
    <citation type="submission" date="2018-06" db="EMBL/GenBank/DDBJ databases">
        <authorList>
            <consortium name="Pathogen Informatics"/>
            <person name="Doyle S."/>
        </authorList>
    </citation>
    <scope>NUCLEOTIDE SEQUENCE [LARGE SCALE GENOMIC DNA]</scope>
    <source>
        <strain evidence="2 3">NCTC11388</strain>
    </source>
</reference>
<dbReference type="InterPro" id="IPR038434">
    <property type="entry name" value="YARHG_sf"/>
</dbReference>
<dbReference type="EMBL" id="UGYW01000002">
    <property type="protein sequence ID" value="SUJ01172.1"/>
    <property type="molecule type" value="Genomic_DNA"/>
</dbReference>
<accession>A0A380BGS6</accession>
<protein>
    <recommendedName>
        <fullName evidence="1">YARHG domain-containing protein</fullName>
    </recommendedName>
</protein>
<gene>
    <name evidence="2" type="ORF">NCTC11388_00729</name>
</gene>